<evidence type="ECO:0000313" key="7">
    <source>
        <dbReference type="EMBL" id="CEH13646.1"/>
    </source>
</evidence>
<comment type="subcellular location">
    <subcellularLocation>
        <location evidence="1">Membrane</location>
        <topology evidence="1">Multi-pass membrane protein</topology>
    </subcellularLocation>
</comment>
<feature type="transmembrane region" description="Helical" evidence="6">
    <location>
        <begin position="442"/>
        <end position="465"/>
    </location>
</feature>
<feature type="transmembrane region" description="Helical" evidence="6">
    <location>
        <begin position="377"/>
        <end position="404"/>
    </location>
</feature>
<dbReference type="AlphaFoldDB" id="A0A0P1BCY1"/>
<protein>
    <submittedName>
        <fullName evidence="7">Uncharacterized conserved protein</fullName>
    </submittedName>
</protein>
<evidence type="ECO:0000256" key="5">
    <source>
        <dbReference type="SAM" id="MobiDB-lite"/>
    </source>
</evidence>
<dbReference type="GO" id="GO:0016020">
    <property type="term" value="C:membrane"/>
    <property type="evidence" value="ECO:0007669"/>
    <property type="project" value="UniProtKB-SubCell"/>
</dbReference>
<dbReference type="InterPro" id="IPR051617">
    <property type="entry name" value="UNC-93-like_regulator"/>
</dbReference>
<feature type="transmembrane region" description="Helical" evidence="6">
    <location>
        <begin position="142"/>
        <end position="167"/>
    </location>
</feature>
<keyword evidence="2 6" id="KW-0812">Transmembrane</keyword>
<dbReference type="Pfam" id="PF05978">
    <property type="entry name" value="UNC-93"/>
    <property type="match status" value="1"/>
</dbReference>
<dbReference type="OrthoDB" id="196103at2759"/>
<dbReference type="InterPro" id="IPR010291">
    <property type="entry name" value="Ion_channel_UNC-93"/>
</dbReference>
<feature type="transmembrane region" description="Helical" evidence="6">
    <location>
        <begin position="115"/>
        <end position="136"/>
    </location>
</feature>
<feature type="compositionally biased region" description="Basic and acidic residues" evidence="5">
    <location>
        <begin position="563"/>
        <end position="574"/>
    </location>
</feature>
<evidence type="ECO:0000256" key="6">
    <source>
        <dbReference type="SAM" id="Phobius"/>
    </source>
</evidence>
<sequence>MSAKLKLPRYKPNRQKEALEHEVDLGEHAVALASSADQRPKPFFKRLYYNPRTQILILGLVLFLCPGLFNAATSIGGAGLANPRVASDSLTSLYAVFALSGLVGGVINNKLGVRLTLCLGATGYSLYMAALLVYAVRGDGTAPFTITAGAILGASAGLLWTAYGTLVLSLPTESEKGRFFGLAWACFNAGDIIGSLVLVVETADSKETHLSVAGYAVLLGLTVAGVALPWALLPPVKVTRTDGTRVISPRFPSLRSELVGMYKCLRYDPLILLMVPWWFFSNSFYVYHFNSFNLGNFSIRSRALNSLLYWLAQSIAAPLFGQLLDLQRVSRPTRAKIGVAVVGSLTMLVWAASYHVQHSFSRESPRALDYKDTDDRVYYLGLQVLYILFGVADSCWQSFAYYSIGSMSNNSRKLSYMSGLYKAFQSSGNAVFWRLDSRGIPYMRLLVITWASLAGSLVIALPMILVRITDFTTTSVRIVETEAEVLEATSYSSLAGGQHGGSPSHRQRVSSYGDADLKTEESLGVPLALRSAKLDTIEEGSDALGGLRESSARERPVTPLDSHYSDGETKRSSDETAGLQR</sequence>
<reference evidence="7 8" key="1">
    <citation type="submission" date="2014-09" db="EMBL/GenBank/DDBJ databases">
        <authorList>
            <person name="Magalhaes I.L.F."/>
            <person name="Oliveira U."/>
            <person name="Santos F.R."/>
            <person name="Vidigal T.H.D.A."/>
            <person name="Brescovit A.D."/>
            <person name="Santos A.J."/>
        </authorList>
    </citation>
    <scope>NUCLEOTIDE SEQUENCE [LARGE SCALE GENOMIC DNA]</scope>
</reference>
<dbReference type="Proteomes" id="UP000054845">
    <property type="component" value="Unassembled WGS sequence"/>
</dbReference>
<proteinExistence type="predicted"/>
<feature type="transmembrane region" description="Helical" evidence="6">
    <location>
        <begin position="270"/>
        <end position="287"/>
    </location>
</feature>
<dbReference type="SUPFAM" id="SSF103473">
    <property type="entry name" value="MFS general substrate transporter"/>
    <property type="match status" value="1"/>
</dbReference>
<evidence type="ECO:0000256" key="1">
    <source>
        <dbReference type="ARBA" id="ARBA00004141"/>
    </source>
</evidence>
<keyword evidence="4 6" id="KW-0472">Membrane</keyword>
<dbReference type="InterPro" id="IPR036259">
    <property type="entry name" value="MFS_trans_sf"/>
</dbReference>
<evidence type="ECO:0000313" key="8">
    <source>
        <dbReference type="Proteomes" id="UP000054845"/>
    </source>
</evidence>
<feature type="transmembrane region" description="Helical" evidence="6">
    <location>
        <begin position="212"/>
        <end position="233"/>
    </location>
</feature>
<dbReference type="PANTHER" id="PTHR23294:SF59">
    <property type="entry name" value="UNC93-LIKE PROTEIN C922.05C"/>
    <property type="match status" value="1"/>
</dbReference>
<dbReference type="PANTHER" id="PTHR23294">
    <property type="entry name" value="ET TRANSLATION PRODUCT-RELATED"/>
    <property type="match status" value="1"/>
</dbReference>
<feature type="transmembrane region" description="Helical" evidence="6">
    <location>
        <begin position="337"/>
        <end position="357"/>
    </location>
</feature>
<evidence type="ECO:0000256" key="2">
    <source>
        <dbReference type="ARBA" id="ARBA00022692"/>
    </source>
</evidence>
<evidence type="ECO:0000256" key="3">
    <source>
        <dbReference type="ARBA" id="ARBA00022989"/>
    </source>
</evidence>
<accession>A0A0P1BCY1</accession>
<name>A0A0P1BCY1_9BASI</name>
<keyword evidence="8" id="KW-1185">Reference proteome</keyword>
<evidence type="ECO:0000256" key="4">
    <source>
        <dbReference type="ARBA" id="ARBA00023136"/>
    </source>
</evidence>
<keyword evidence="3 6" id="KW-1133">Transmembrane helix</keyword>
<dbReference type="Gene3D" id="1.20.1250.20">
    <property type="entry name" value="MFS general substrate transporter like domains"/>
    <property type="match status" value="1"/>
</dbReference>
<feature type="transmembrane region" description="Helical" evidence="6">
    <location>
        <begin position="90"/>
        <end position="108"/>
    </location>
</feature>
<feature type="transmembrane region" description="Helical" evidence="6">
    <location>
        <begin position="55"/>
        <end position="78"/>
    </location>
</feature>
<feature type="transmembrane region" description="Helical" evidence="6">
    <location>
        <begin position="307"/>
        <end position="325"/>
    </location>
</feature>
<organism evidence="7 8">
    <name type="scientific">Ceraceosorus bombacis</name>
    <dbReference type="NCBI Taxonomy" id="401625"/>
    <lineage>
        <taxon>Eukaryota</taxon>
        <taxon>Fungi</taxon>
        <taxon>Dikarya</taxon>
        <taxon>Basidiomycota</taxon>
        <taxon>Ustilaginomycotina</taxon>
        <taxon>Exobasidiomycetes</taxon>
        <taxon>Ceraceosorales</taxon>
        <taxon>Ceraceosoraceae</taxon>
        <taxon>Ceraceosorus</taxon>
    </lineage>
</organism>
<feature type="region of interest" description="Disordered" evidence="5">
    <location>
        <begin position="540"/>
        <end position="581"/>
    </location>
</feature>
<dbReference type="EMBL" id="CCYA01000221">
    <property type="protein sequence ID" value="CEH13646.1"/>
    <property type="molecule type" value="Genomic_DNA"/>
</dbReference>
<feature type="transmembrane region" description="Helical" evidence="6">
    <location>
        <begin position="179"/>
        <end position="200"/>
    </location>
</feature>